<name>A0A8J2LKK9_9HEXA</name>
<feature type="domain" description="NAA35-like N-terminal" evidence="5">
    <location>
        <begin position="128"/>
        <end position="178"/>
    </location>
</feature>
<evidence type="ECO:0000256" key="4">
    <source>
        <dbReference type="ARBA" id="ARBA00030494"/>
    </source>
</evidence>
<gene>
    <name evidence="7" type="ORF">AFUS01_LOCUS46487</name>
</gene>
<evidence type="ECO:0000259" key="5">
    <source>
        <dbReference type="Pfam" id="PF04112"/>
    </source>
</evidence>
<evidence type="ECO:0000313" key="8">
    <source>
        <dbReference type="Proteomes" id="UP000708208"/>
    </source>
</evidence>
<feature type="domain" description="NAA35-like N-terminal" evidence="5">
    <location>
        <begin position="32"/>
        <end position="124"/>
    </location>
</feature>
<dbReference type="InterPro" id="IPR057982">
    <property type="entry name" value="TPR_NAA35"/>
</dbReference>
<dbReference type="Pfam" id="PF04112">
    <property type="entry name" value="Mak10"/>
    <property type="match status" value="2"/>
</dbReference>
<protein>
    <recommendedName>
        <fullName evidence="4">Protein MAK10 homolog</fullName>
    </recommendedName>
</protein>
<proteinExistence type="inferred from homology"/>
<keyword evidence="3" id="KW-0963">Cytoplasm</keyword>
<evidence type="ECO:0000256" key="3">
    <source>
        <dbReference type="ARBA" id="ARBA00022490"/>
    </source>
</evidence>
<reference evidence="7" key="1">
    <citation type="submission" date="2021-06" db="EMBL/GenBank/DDBJ databases">
        <authorList>
            <person name="Hodson N. C."/>
            <person name="Mongue J. A."/>
            <person name="Jaron S. K."/>
        </authorList>
    </citation>
    <scope>NUCLEOTIDE SEQUENCE</scope>
</reference>
<dbReference type="AlphaFoldDB" id="A0A8J2LKK9"/>
<dbReference type="Pfam" id="PF25789">
    <property type="entry name" value="TPR_NAA35"/>
    <property type="match status" value="1"/>
</dbReference>
<evidence type="ECO:0000256" key="2">
    <source>
        <dbReference type="ARBA" id="ARBA00006289"/>
    </source>
</evidence>
<evidence type="ECO:0000256" key="1">
    <source>
        <dbReference type="ARBA" id="ARBA00004496"/>
    </source>
</evidence>
<comment type="caution">
    <text evidence="7">The sequence shown here is derived from an EMBL/GenBank/DDBJ whole genome shotgun (WGS) entry which is preliminary data.</text>
</comment>
<comment type="subcellular location">
    <subcellularLocation>
        <location evidence="1">Cytoplasm</location>
    </subcellularLocation>
</comment>
<sequence length="772" mass="88256">MELETGDRMFANEAEIDITREFLSAVTVLELGELLHDPSFGLFEAMSAIEMMDPKMDAGMICNKGKRVILNFEQSVQAGELKLEGLTDPELIGIMDTTICCLVTWLEGHSLAQTVFTNLYLHSPTSVGDKCLRSFCVATLKIVDMIEECVSKASVFEEEDFQPAVYGYNLATQYNDSKTNSMLREVEDELTKKIKTCSKNCLDTNALNALLLRIKFMRVFYSLLCHIWKRDSNSQETLRLAQSCHDCLTGMEKTYDLGIQRATDEKERFLLGFELLVNQRLLPPTFPRSTQIRSVQETINFLNGLISRIKQVLKIATLSTNFHAVLDFFFTFSETRPCVLSRSILQLLYSPMRFKRPGVEDMLESMKESVRTYISPSVMSSQWKGSSSGLAKEVNECVEMFFDRCAAPFASLLMACGHNRARQRDKLAHLLEDFACLQLETERIDAFIHTLTLKMEIRQHGNCFGNWLLYHISKIMIRYILTGFELELYSVHEFSYIYWYLYEFLYGWLLSSLSRAETLLAEESNSKNKNKANNKKGKFKGNKALNREFFVAQAEQNIAGGIFKAIMGLLIDKRLPLPHSEFDNEAVRYRHRFTAFNSIRTPSPVHYLQYKSIADLSFMQPAVNLYVASARNFHQAKQFLELIPQSAAHEKDVQDLLKIAKTNFVVVKLLASGHTKESGQPPEFDFSAHMHFPIIKIKNSSSAPLLCIRFPLKLIVSTPHFDDHPILPRNNRWVGASHLDCNNWSWGRLATVLSETAASFQRVQKNKQFKLP</sequence>
<dbReference type="InterPro" id="IPR007244">
    <property type="entry name" value="Naa35_N"/>
</dbReference>
<evidence type="ECO:0000259" key="6">
    <source>
        <dbReference type="Pfam" id="PF25789"/>
    </source>
</evidence>
<dbReference type="PANTHER" id="PTHR21373:SF0">
    <property type="entry name" value="N-ALPHA-ACETYLTRANSFERASE 35, NATC AUXILIARY SUBUNIT"/>
    <property type="match status" value="1"/>
</dbReference>
<dbReference type="InterPro" id="IPR057983">
    <property type="entry name" value="NAA35-like_N"/>
</dbReference>
<dbReference type="OrthoDB" id="269405at2759"/>
<keyword evidence="8" id="KW-1185">Reference proteome</keyword>
<feature type="domain" description="NAA35-like TPR repeats" evidence="6">
    <location>
        <begin position="317"/>
        <end position="695"/>
    </location>
</feature>
<dbReference type="Proteomes" id="UP000708208">
    <property type="component" value="Unassembled WGS sequence"/>
</dbReference>
<dbReference type="PANTHER" id="PTHR21373">
    <property type="entry name" value="GLUCOSE REPRESSIBLE PROTEIN MAK10"/>
    <property type="match status" value="1"/>
</dbReference>
<comment type="similarity">
    <text evidence="2">Belongs to the MAK10 family.</text>
</comment>
<evidence type="ECO:0000313" key="7">
    <source>
        <dbReference type="EMBL" id="CAG7837363.1"/>
    </source>
</evidence>
<dbReference type="EMBL" id="CAJVCH010571376">
    <property type="protein sequence ID" value="CAG7837363.1"/>
    <property type="molecule type" value="Genomic_DNA"/>
</dbReference>
<dbReference type="GO" id="GO:0031417">
    <property type="term" value="C:NatC complex"/>
    <property type="evidence" value="ECO:0007669"/>
    <property type="project" value="InterPro"/>
</dbReference>
<organism evidence="7 8">
    <name type="scientific">Allacma fusca</name>
    <dbReference type="NCBI Taxonomy" id="39272"/>
    <lineage>
        <taxon>Eukaryota</taxon>
        <taxon>Metazoa</taxon>
        <taxon>Ecdysozoa</taxon>
        <taxon>Arthropoda</taxon>
        <taxon>Hexapoda</taxon>
        <taxon>Collembola</taxon>
        <taxon>Symphypleona</taxon>
        <taxon>Sminthuridae</taxon>
        <taxon>Allacma</taxon>
    </lineage>
</organism>
<accession>A0A8J2LKK9</accession>